<accession>A0ABX6QKP4</accession>
<dbReference type="EMBL" id="CP058350">
    <property type="protein sequence ID" value="QLF69054.1"/>
    <property type="molecule type" value="Genomic_DNA"/>
</dbReference>
<name>A0ABX6QKP4_9HYPH</name>
<protein>
    <submittedName>
        <fullName evidence="2">Type II toxin-antitoxin system VapC family toxin</fullName>
    </submittedName>
</protein>
<feature type="domain" description="PIN" evidence="1">
    <location>
        <begin position="7"/>
        <end position="132"/>
    </location>
</feature>
<dbReference type="Proteomes" id="UP000308530">
    <property type="component" value="Chromosome"/>
</dbReference>
<dbReference type="InterPro" id="IPR002716">
    <property type="entry name" value="PIN_dom"/>
</dbReference>
<dbReference type="InterPro" id="IPR029060">
    <property type="entry name" value="PIN-like_dom_sf"/>
</dbReference>
<evidence type="ECO:0000313" key="3">
    <source>
        <dbReference type="Proteomes" id="UP000308530"/>
    </source>
</evidence>
<sequence>MTGPTTIYLDTNVLILFKEVQIPEQEHLTALLATCRLYGHIPFTSALTYSELLVKPLADGNRDLIATYESWMGGGLWLNTVQPTSEVFLIASLIRARSAKTKLPDAIHLASAIFAGCSVFLSADTGLTDIDELVHPVRGRLPITPLKVLRPDVETLTSLAESLSA</sequence>
<proteinExistence type="predicted"/>
<dbReference type="Pfam" id="PF01850">
    <property type="entry name" value="PIN"/>
    <property type="match status" value="1"/>
</dbReference>
<dbReference type="SUPFAM" id="SSF88723">
    <property type="entry name" value="PIN domain-like"/>
    <property type="match status" value="1"/>
</dbReference>
<dbReference type="RefSeq" id="WP_138285810.1">
    <property type="nucleotide sequence ID" value="NZ_CP058350.1"/>
</dbReference>
<reference evidence="2 3" key="1">
    <citation type="submission" date="2020-06" db="EMBL/GenBank/DDBJ databases">
        <title>Genome sequence of Rhizobium sp strain ADMK78.</title>
        <authorList>
            <person name="Rahi P."/>
        </authorList>
    </citation>
    <scope>NUCLEOTIDE SEQUENCE [LARGE SCALE GENOMIC DNA]</scope>
    <source>
        <strain evidence="2 3">ADMK78</strain>
    </source>
</reference>
<gene>
    <name evidence="2" type="ORF">FE840_005580</name>
</gene>
<organism evidence="2 3">
    <name type="scientific">Peteryoungia desertarenae</name>
    <dbReference type="NCBI Taxonomy" id="1813451"/>
    <lineage>
        <taxon>Bacteria</taxon>
        <taxon>Pseudomonadati</taxon>
        <taxon>Pseudomonadota</taxon>
        <taxon>Alphaproteobacteria</taxon>
        <taxon>Hyphomicrobiales</taxon>
        <taxon>Rhizobiaceae</taxon>
        <taxon>Peteryoungia</taxon>
    </lineage>
</organism>
<evidence type="ECO:0000259" key="1">
    <source>
        <dbReference type="Pfam" id="PF01850"/>
    </source>
</evidence>
<keyword evidence="3" id="KW-1185">Reference proteome</keyword>
<evidence type="ECO:0000313" key="2">
    <source>
        <dbReference type="EMBL" id="QLF69054.1"/>
    </source>
</evidence>